<evidence type="ECO:0000256" key="1">
    <source>
        <dbReference type="SAM" id="MobiDB-lite"/>
    </source>
</evidence>
<keyword evidence="3" id="KW-1185">Reference proteome</keyword>
<proteinExistence type="predicted"/>
<dbReference type="AlphaFoldDB" id="A0A6A5ZJQ0"/>
<feature type="compositionally biased region" description="Pro residues" evidence="1">
    <location>
        <begin position="126"/>
        <end position="136"/>
    </location>
</feature>
<sequence>MEAGKTARAKVGKLTPREKAAEDRKSAAASSSPGIAATTTRATIDGPPRVEAQEYLGINAHPDFANTSDPYLDAAAAAVSSPAPMGTSNFRSSPIHVPSSPSPVVPSKPYTPRPAPTLYQMRRPVPLEPLPTPAPKLIPARGGAPPTGPQMGVFSSVVPRKRGASSPLEGEMGGKKGGK</sequence>
<organism evidence="2 3">
    <name type="scientific">Lophiotrema nucula</name>
    <dbReference type="NCBI Taxonomy" id="690887"/>
    <lineage>
        <taxon>Eukaryota</taxon>
        <taxon>Fungi</taxon>
        <taxon>Dikarya</taxon>
        <taxon>Ascomycota</taxon>
        <taxon>Pezizomycotina</taxon>
        <taxon>Dothideomycetes</taxon>
        <taxon>Pleosporomycetidae</taxon>
        <taxon>Pleosporales</taxon>
        <taxon>Lophiotremataceae</taxon>
        <taxon>Lophiotrema</taxon>
    </lineage>
</organism>
<protein>
    <submittedName>
        <fullName evidence="2">Uncharacterized protein</fullName>
    </submittedName>
</protein>
<feature type="region of interest" description="Disordered" evidence="1">
    <location>
        <begin position="81"/>
        <end position="179"/>
    </location>
</feature>
<dbReference type="EMBL" id="ML977315">
    <property type="protein sequence ID" value="KAF2119619.1"/>
    <property type="molecule type" value="Genomic_DNA"/>
</dbReference>
<feature type="compositionally biased region" description="Basic and acidic residues" evidence="1">
    <location>
        <begin position="15"/>
        <end position="26"/>
    </location>
</feature>
<gene>
    <name evidence="2" type="ORF">BDV96DRAFT_349941</name>
</gene>
<evidence type="ECO:0000313" key="3">
    <source>
        <dbReference type="Proteomes" id="UP000799770"/>
    </source>
</evidence>
<dbReference type="Proteomes" id="UP000799770">
    <property type="component" value="Unassembled WGS sequence"/>
</dbReference>
<evidence type="ECO:0000313" key="2">
    <source>
        <dbReference type="EMBL" id="KAF2119619.1"/>
    </source>
</evidence>
<name>A0A6A5ZJQ0_9PLEO</name>
<reference evidence="2" key="1">
    <citation type="journal article" date="2020" name="Stud. Mycol.">
        <title>101 Dothideomycetes genomes: a test case for predicting lifestyles and emergence of pathogens.</title>
        <authorList>
            <person name="Haridas S."/>
            <person name="Albert R."/>
            <person name="Binder M."/>
            <person name="Bloem J."/>
            <person name="Labutti K."/>
            <person name="Salamov A."/>
            <person name="Andreopoulos B."/>
            <person name="Baker S."/>
            <person name="Barry K."/>
            <person name="Bills G."/>
            <person name="Bluhm B."/>
            <person name="Cannon C."/>
            <person name="Castanera R."/>
            <person name="Culley D."/>
            <person name="Daum C."/>
            <person name="Ezra D."/>
            <person name="Gonzalez J."/>
            <person name="Henrissat B."/>
            <person name="Kuo A."/>
            <person name="Liang C."/>
            <person name="Lipzen A."/>
            <person name="Lutzoni F."/>
            <person name="Magnuson J."/>
            <person name="Mondo S."/>
            <person name="Nolan M."/>
            <person name="Ohm R."/>
            <person name="Pangilinan J."/>
            <person name="Park H.-J."/>
            <person name="Ramirez L."/>
            <person name="Alfaro M."/>
            <person name="Sun H."/>
            <person name="Tritt A."/>
            <person name="Yoshinaga Y."/>
            <person name="Zwiers L.-H."/>
            <person name="Turgeon B."/>
            <person name="Goodwin S."/>
            <person name="Spatafora J."/>
            <person name="Crous P."/>
            <person name="Grigoriev I."/>
        </authorList>
    </citation>
    <scope>NUCLEOTIDE SEQUENCE</scope>
    <source>
        <strain evidence="2">CBS 627.86</strain>
    </source>
</reference>
<feature type="region of interest" description="Disordered" evidence="1">
    <location>
        <begin position="1"/>
        <end position="47"/>
    </location>
</feature>
<feature type="compositionally biased region" description="Pro residues" evidence="1">
    <location>
        <begin position="100"/>
        <end position="115"/>
    </location>
</feature>
<accession>A0A6A5ZJQ0</accession>